<evidence type="ECO:0008006" key="4">
    <source>
        <dbReference type="Google" id="ProtNLM"/>
    </source>
</evidence>
<accession>A0A317CBK4</accession>
<organism evidence="2 3">
    <name type="scientific">Leucothrix arctica</name>
    <dbReference type="NCBI Taxonomy" id="1481894"/>
    <lineage>
        <taxon>Bacteria</taxon>
        <taxon>Pseudomonadati</taxon>
        <taxon>Pseudomonadota</taxon>
        <taxon>Gammaproteobacteria</taxon>
        <taxon>Thiotrichales</taxon>
        <taxon>Thiotrichaceae</taxon>
        <taxon>Leucothrix</taxon>
    </lineage>
</organism>
<dbReference type="OrthoDB" id="9978977at2"/>
<sequence>MGYKVSTKSGRTYRASKIEHKPGFLEMHCWDGEHRIPAGEVTYIKSTGFGQSAKSVFPGFLMFFILFVIFFLVIVKIFAPY</sequence>
<keyword evidence="1" id="KW-0812">Transmembrane</keyword>
<keyword evidence="1" id="KW-1133">Transmembrane helix</keyword>
<dbReference type="RefSeq" id="WP_109824343.1">
    <property type="nucleotide sequence ID" value="NZ_QGKL01000039.1"/>
</dbReference>
<evidence type="ECO:0000313" key="3">
    <source>
        <dbReference type="Proteomes" id="UP000245506"/>
    </source>
</evidence>
<proteinExistence type="predicted"/>
<name>A0A317CBK4_9GAMM</name>
<dbReference type="AlphaFoldDB" id="A0A317CBK4"/>
<gene>
    <name evidence="2" type="ORF">DKT75_15490</name>
</gene>
<keyword evidence="3" id="KW-1185">Reference proteome</keyword>
<reference evidence="2 3" key="1">
    <citation type="submission" date="2018-05" db="EMBL/GenBank/DDBJ databases">
        <title>Leucothrix arctica sp. nov., isolated from Arctic seawater.</title>
        <authorList>
            <person name="Choi A."/>
            <person name="Baek K."/>
        </authorList>
    </citation>
    <scope>NUCLEOTIDE SEQUENCE [LARGE SCALE GENOMIC DNA]</scope>
    <source>
        <strain evidence="2 3">IMCC9719</strain>
    </source>
</reference>
<protein>
    <recommendedName>
        <fullName evidence="4">DUF3592 domain-containing protein</fullName>
    </recommendedName>
</protein>
<feature type="transmembrane region" description="Helical" evidence="1">
    <location>
        <begin position="56"/>
        <end position="79"/>
    </location>
</feature>
<dbReference type="EMBL" id="QGKL01000039">
    <property type="protein sequence ID" value="PWQ94693.1"/>
    <property type="molecule type" value="Genomic_DNA"/>
</dbReference>
<dbReference type="Proteomes" id="UP000245506">
    <property type="component" value="Unassembled WGS sequence"/>
</dbReference>
<evidence type="ECO:0000256" key="1">
    <source>
        <dbReference type="SAM" id="Phobius"/>
    </source>
</evidence>
<evidence type="ECO:0000313" key="2">
    <source>
        <dbReference type="EMBL" id="PWQ94693.1"/>
    </source>
</evidence>
<comment type="caution">
    <text evidence="2">The sequence shown here is derived from an EMBL/GenBank/DDBJ whole genome shotgun (WGS) entry which is preliminary data.</text>
</comment>
<keyword evidence="1" id="KW-0472">Membrane</keyword>